<dbReference type="KEGG" id="pswu:SY83_19830"/>
<dbReference type="InterPro" id="IPR016181">
    <property type="entry name" value="Acyl_CoA_acyltransferase"/>
</dbReference>
<proteinExistence type="predicted"/>
<dbReference type="GO" id="GO:0008999">
    <property type="term" value="F:protein-N-terminal-alanine acetyltransferase activity"/>
    <property type="evidence" value="ECO:0007669"/>
    <property type="project" value="TreeGrafter"/>
</dbReference>
<dbReference type="AlphaFoldDB" id="A0A172TMB3"/>
<dbReference type="PATRIC" id="fig|1178515.4.peg.4012"/>
<dbReference type="STRING" id="1178515.SY83_19830"/>
<sequence length="186" mass="21608">MFKHIIEPGLHLQILEKRHAQEVLNMIEKNRSYLAEWLPWAETTTKVEHMEGFIETELHRFAKNNGFTSGIFIENQFCGCIGIHPINWNDRHVSIGYWLGEDFQGKGIMTKANKAIHNYIFDELDLNKIHIQACAGNVKSQTIPQRLGFTQEGILRQYQLLNGVYHDHFVYGLLKEERTNLGLEES</sequence>
<dbReference type="PANTHER" id="PTHR43441">
    <property type="entry name" value="RIBOSOMAL-PROTEIN-SERINE ACETYLTRANSFERASE"/>
    <property type="match status" value="1"/>
</dbReference>
<dbReference type="PROSITE" id="PS51186">
    <property type="entry name" value="GNAT"/>
    <property type="match status" value="1"/>
</dbReference>
<evidence type="ECO:0000313" key="2">
    <source>
        <dbReference type="EMBL" id="ANE48168.1"/>
    </source>
</evidence>
<dbReference type="InterPro" id="IPR051908">
    <property type="entry name" value="Ribosomal_N-acetyltransferase"/>
</dbReference>
<reference evidence="2 3" key="1">
    <citation type="submission" date="2015-01" db="EMBL/GenBank/DDBJ databases">
        <title>Paenibacillus swuensis/DY6/whole genome sequencing.</title>
        <authorList>
            <person name="Kim M.K."/>
            <person name="Srinivasan S."/>
            <person name="Lee J.-J."/>
        </authorList>
    </citation>
    <scope>NUCLEOTIDE SEQUENCE [LARGE SCALE GENOMIC DNA]</scope>
    <source>
        <strain evidence="2 3">DY6</strain>
    </source>
</reference>
<accession>A0A172TMB3</accession>
<dbReference type="InterPro" id="IPR000182">
    <property type="entry name" value="GNAT_dom"/>
</dbReference>
<evidence type="ECO:0000259" key="1">
    <source>
        <dbReference type="PROSITE" id="PS51186"/>
    </source>
</evidence>
<dbReference type="EMBL" id="CP011388">
    <property type="protein sequence ID" value="ANE48168.1"/>
    <property type="molecule type" value="Genomic_DNA"/>
</dbReference>
<feature type="domain" description="N-acetyltransferase" evidence="1">
    <location>
        <begin position="21"/>
        <end position="176"/>
    </location>
</feature>
<dbReference type="PANTHER" id="PTHR43441:SF12">
    <property type="entry name" value="RIBOSOMAL N-ACETYLTRANSFERASE YDAF-RELATED"/>
    <property type="match status" value="1"/>
</dbReference>
<evidence type="ECO:0000313" key="3">
    <source>
        <dbReference type="Proteomes" id="UP000076927"/>
    </source>
</evidence>
<dbReference type="GO" id="GO:0005737">
    <property type="term" value="C:cytoplasm"/>
    <property type="evidence" value="ECO:0007669"/>
    <property type="project" value="TreeGrafter"/>
</dbReference>
<keyword evidence="3" id="KW-1185">Reference proteome</keyword>
<dbReference type="OrthoDB" id="9784707at2"/>
<dbReference type="Pfam" id="PF13302">
    <property type="entry name" value="Acetyltransf_3"/>
    <property type="match status" value="1"/>
</dbReference>
<dbReference type="Gene3D" id="3.40.630.30">
    <property type="match status" value="1"/>
</dbReference>
<gene>
    <name evidence="2" type="ORF">SY83_19830</name>
</gene>
<dbReference type="GO" id="GO:1990189">
    <property type="term" value="F:protein N-terminal-serine acetyltransferase activity"/>
    <property type="evidence" value="ECO:0007669"/>
    <property type="project" value="TreeGrafter"/>
</dbReference>
<organism evidence="2 3">
    <name type="scientific">Paenibacillus swuensis</name>
    <dbReference type="NCBI Taxonomy" id="1178515"/>
    <lineage>
        <taxon>Bacteria</taxon>
        <taxon>Bacillati</taxon>
        <taxon>Bacillota</taxon>
        <taxon>Bacilli</taxon>
        <taxon>Bacillales</taxon>
        <taxon>Paenibacillaceae</taxon>
        <taxon>Paenibacillus</taxon>
    </lineage>
</organism>
<protein>
    <recommendedName>
        <fullName evidence="1">N-acetyltransferase domain-containing protein</fullName>
    </recommendedName>
</protein>
<dbReference type="SUPFAM" id="SSF55729">
    <property type="entry name" value="Acyl-CoA N-acyltransferases (Nat)"/>
    <property type="match status" value="1"/>
</dbReference>
<name>A0A172TMB3_9BACL</name>
<dbReference type="Proteomes" id="UP000076927">
    <property type="component" value="Chromosome"/>
</dbReference>
<dbReference type="RefSeq" id="WP_068609680.1">
    <property type="nucleotide sequence ID" value="NZ_CP011388.1"/>
</dbReference>